<proteinExistence type="inferred from homology"/>
<keyword evidence="4" id="KW-0813">Transport</keyword>
<dbReference type="GO" id="GO:0005783">
    <property type="term" value="C:endoplasmic reticulum"/>
    <property type="evidence" value="ECO:0007669"/>
    <property type="project" value="UniProtKB-SubCell"/>
</dbReference>
<dbReference type="EMBL" id="HE978316">
    <property type="protein sequence ID" value="CCK69707.1"/>
    <property type="molecule type" value="Genomic_DNA"/>
</dbReference>
<organism evidence="9 10">
    <name type="scientific">Huiozyma naganishii (strain ATCC MYA-139 / BCRC 22969 / CBS 8797 / KCTC 17520 / NBRC 10181 / NCYC 3082 / Yp74L-3)</name>
    <name type="common">Yeast</name>
    <name type="synonym">Kazachstania naganishii</name>
    <dbReference type="NCBI Taxonomy" id="1071383"/>
    <lineage>
        <taxon>Eukaryota</taxon>
        <taxon>Fungi</taxon>
        <taxon>Dikarya</taxon>
        <taxon>Ascomycota</taxon>
        <taxon>Saccharomycotina</taxon>
        <taxon>Saccharomycetes</taxon>
        <taxon>Saccharomycetales</taxon>
        <taxon>Saccharomycetaceae</taxon>
        <taxon>Huiozyma</taxon>
    </lineage>
</organism>
<reference evidence="9 10" key="1">
    <citation type="journal article" date="2011" name="Proc. Natl. Acad. Sci. U.S.A.">
        <title>Evolutionary erosion of yeast sex chromosomes by mating-type switching accidents.</title>
        <authorList>
            <person name="Gordon J.L."/>
            <person name="Armisen D."/>
            <person name="Proux-Wera E."/>
            <person name="Oheigeartaigh S.S."/>
            <person name="Byrne K.P."/>
            <person name="Wolfe K.H."/>
        </authorList>
    </citation>
    <scope>NUCLEOTIDE SEQUENCE [LARGE SCALE GENOMIC DNA]</scope>
    <source>
        <strain evidence="10">ATCC MYA-139 / BCRC 22969 / CBS 8797 / CCRC 22969 / KCTC 17520 / NBRC 10181 / NCYC 3082</strain>
    </source>
</reference>
<comment type="subcellular location">
    <subcellularLocation>
        <location evidence="1">Endoplasmic reticulum</location>
    </subcellularLocation>
    <subcellularLocation>
        <location evidence="2">Golgi apparatus</location>
    </subcellularLocation>
</comment>
<feature type="region of interest" description="Disordered" evidence="8">
    <location>
        <begin position="177"/>
        <end position="220"/>
    </location>
</feature>
<dbReference type="GO" id="GO:0005085">
    <property type="term" value="F:guanyl-nucleotide exchange factor activity"/>
    <property type="evidence" value="ECO:0007669"/>
    <property type="project" value="EnsemblFungi"/>
</dbReference>
<evidence type="ECO:0000256" key="3">
    <source>
        <dbReference type="ARBA" id="ARBA00006218"/>
    </source>
</evidence>
<dbReference type="AlphaFoldDB" id="J7RXA7"/>
<evidence type="ECO:0000256" key="2">
    <source>
        <dbReference type="ARBA" id="ARBA00004555"/>
    </source>
</evidence>
<evidence type="ECO:0000256" key="1">
    <source>
        <dbReference type="ARBA" id="ARBA00004240"/>
    </source>
</evidence>
<dbReference type="InterPro" id="IPR007194">
    <property type="entry name" value="TRAPP_component"/>
</dbReference>
<dbReference type="OMA" id="HENGTES"/>
<evidence type="ECO:0000256" key="8">
    <source>
        <dbReference type="SAM" id="MobiDB-lite"/>
    </source>
</evidence>
<dbReference type="OrthoDB" id="10254842at2759"/>
<dbReference type="CDD" id="cd14943">
    <property type="entry name" value="TRAPPC5_Trs31"/>
    <property type="match status" value="1"/>
</dbReference>
<dbReference type="SUPFAM" id="SSF111126">
    <property type="entry name" value="Ligand-binding domain in the NO signalling and Golgi transport"/>
    <property type="match status" value="2"/>
</dbReference>
<keyword evidence="5" id="KW-0256">Endoplasmic reticulum</keyword>
<dbReference type="Gene3D" id="3.30.1380.20">
    <property type="entry name" value="Trafficking protein particle complex subunit 3"/>
    <property type="match status" value="1"/>
</dbReference>
<dbReference type="eggNOG" id="KOG3315">
    <property type="taxonomic scope" value="Eukaryota"/>
</dbReference>
<evidence type="ECO:0000256" key="6">
    <source>
        <dbReference type="ARBA" id="ARBA00022892"/>
    </source>
</evidence>
<dbReference type="GO" id="GO:1990071">
    <property type="term" value="C:TRAPPII protein complex"/>
    <property type="evidence" value="ECO:0007669"/>
    <property type="project" value="EnsemblFungi"/>
</dbReference>
<gene>
    <name evidence="9" type="primary">KNAG0C06110</name>
    <name evidence="9" type="ordered locus">KNAG_0C06110</name>
</gene>
<evidence type="ECO:0000313" key="9">
    <source>
        <dbReference type="EMBL" id="CCK69707.1"/>
    </source>
</evidence>
<keyword evidence="6" id="KW-0931">ER-Golgi transport</keyword>
<dbReference type="InterPro" id="IPR016696">
    <property type="entry name" value="TRAPP-I_su5"/>
</dbReference>
<dbReference type="GeneID" id="34525387"/>
<reference evidence="10" key="2">
    <citation type="submission" date="2012-08" db="EMBL/GenBank/DDBJ databases">
        <title>Genome sequence of Kazachstania naganishii.</title>
        <authorList>
            <person name="Gordon J.L."/>
            <person name="Armisen D."/>
            <person name="Proux-Wera E."/>
            <person name="OhEigeartaigh S.S."/>
            <person name="Byrne K.P."/>
            <person name="Wolfe K.H."/>
        </authorList>
    </citation>
    <scope>NUCLEOTIDE SEQUENCE [LARGE SCALE GENOMIC DNA]</scope>
    <source>
        <strain evidence="10">ATCC MYA-139 / BCRC 22969 / CBS 8797 / CCRC 22969 / KCTC 17520 / NBRC 10181 / NCYC 3082</strain>
    </source>
</reference>
<dbReference type="RefSeq" id="XP_022463953.1">
    <property type="nucleotide sequence ID" value="XM_022607348.1"/>
</dbReference>
<evidence type="ECO:0008006" key="11">
    <source>
        <dbReference type="Google" id="ProtNLM"/>
    </source>
</evidence>
<feature type="compositionally biased region" description="Polar residues" evidence="8">
    <location>
        <begin position="177"/>
        <end position="196"/>
    </location>
</feature>
<name>J7RXA7_HUIN7</name>
<comment type="similarity">
    <text evidence="3">Belongs to the TRAPP small subunits family. BET3 subfamily.</text>
</comment>
<dbReference type="STRING" id="1071383.J7RXA7"/>
<dbReference type="GO" id="GO:1990072">
    <property type="term" value="C:TRAPPIII protein complex"/>
    <property type="evidence" value="ECO:0007669"/>
    <property type="project" value="EnsemblFungi"/>
</dbReference>
<evidence type="ECO:0000256" key="4">
    <source>
        <dbReference type="ARBA" id="ARBA00022448"/>
    </source>
</evidence>
<accession>J7RXA7</accession>
<dbReference type="InterPro" id="IPR024096">
    <property type="entry name" value="NO_sig/Golgi_transp_ligand-bd"/>
</dbReference>
<dbReference type="Pfam" id="PF04051">
    <property type="entry name" value="TRAPP"/>
    <property type="match status" value="2"/>
</dbReference>
<feature type="compositionally biased region" description="Low complexity" evidence="8">
    <location>
        <begin position="202"/>
        <end position="218"/>
    </location>
</feature>
<evidence type="ECO:0000256" key="5">
    <source>
        <dbReference type="ARBA" id="ARBA00022824"/>
    </source>
</evidence>
<keyword evidence="7" id="KW-0333">Golgi apparatus</keyword>
<dbReference type="PANTHER" id="PTHR20902:SF0">
    <property type="entry name" value="TRAFFICKING PROTEIN PARTICLE COMPLEX SUBUNIT 5"/>
    <property type="match status" value="1"/>
</dbReference>
<sequence>MCRFLKHLKPLTVMTFAVFALPWRFTRGWVLCELCIYSGMAPPGLIYTSRADTGGIQETAQDDTVYVSRLYSESLLSKRNEVSLSAMCFLYQGIIAHFHKRSKTLQEFEGMLSEFGAKIGLRLLELLNFRSSISPTSASAASAANTARSNVYSSNISTPNLTKPSANSVAVRDSANLSDPQLDHSSSSMSAATPVTQEKRTSNTTANTASTVATGTTTPHNKNEYLSEHITKMKRRDLKILDILQFIHSTLWSYLFRHVSDDLVKSSERSNEFMIIDNNPILTQFINPSFNHNGSCDYFVCGIISGFLNNAGFPCDVTAHPVPQGEFERRTVFLIKFNDQVVERETLRYG</sequence>
<dbReference type="HOGENOM" id="CLU_073154_0_0_1"/>
<keyword evidence="10" id="KW-1185">Reference proteome</keyword>
<dbReference type="GO" id="GO:0006888">
    <property type="term" value="P:endoplasmic reticulum to Golgi vesicle-mediated transport"/>
    <property type="evidence" value="ECO:0007669"/>
    <property type="project" value="EnsemblFungi"/>
</dbReference>
<evidence type="ECO:0000256" key="7">
    <source>
        <dbReference type="ARBA" id="ARBA00023034"/>
    </source>
</evidence>
<dbReference type="Proteomes" id="UP000006310">
    <property type="component" value="Chromosome 3"/>
</dbReference>
<dbReference type="KEGG" id="kng:KNAG_0C06110"/>
<dbReference type="PANTHER" id="PTHR20902">
    <property type="entry name" value="41-2 PROTEIN ANTIGEN-RELATED"/>
    <property type="match status" value="1"/>
</dbReference>
<evidence type="ECO:0000313" key="10">
    <source>
        <dbReference type="Proteomes" id="UP000006310"/>
    </source>
</evidence>
<dbReference type="GO" id="GO:1990070">
    <property type="term" value="C:TRAPPI protein complex"/>
    <property type="evidence" value="ECO:0007669"/>
    <property type="project" value="EnsemblFungi"/>
</dbReference>
<protein>
    <recommendedName>
        <fullName evidence="11">Trafficking protein particle complex subunit</fullName>
    </recommendedName>
</protein>